<evidence type="ECO:0000256" key="2">
    <source>
        <dbReference type="ARBA" id="ARBA00022438"/>
    </source>
</evidence>
<evidence type="ECO:0000259" key="5">
    <source>
        <dbReference type="PROSITE" id="PS00631"/>
    </source>
</evidence>
<evidence type="ECO:0000256" key="1">
    <source>
        <dbReference type="ARBA" id="ARBA00009528"/>
    </source>
</evidence>
<dbReference type="GO" id="GO:0070006">
    <property type="term" value="F:metalloaminopeptidase activity"/>
    <property type="evidence" value="ECO:0007669"/>
    <property type="project" value="InterPro"/>
</dbReference>
<dbReference type="EC" id="3.4.11.1" evidence="6"/>
<dbReference type="CDD" id="cd00433">
    <property type="entry name" value="Peptidase_M17"/>
    <property type="match status" value="1"/>
</dbReference>
<dbReference type="Gene3D" id="3.40.630.10">
    <property type="entry name" value="Zn peptidases"/>
    <property type="match status" value="1"/>
</dbReference>
<evidence type="ECO:0000256" key="3">
    <source>
        <dbReference type="ARBA" id="ARBA00022670"/>
    </source>
</evidence>
<dbReference type="GO" id="GO:0005737">
    <property type="term" value="C:cytoplasm"/>
    <property type="evidence" value="ECO:0007669"/>
    <property type="project" value="InterPro"/>
</dbReference>
<gene>
    <name evidence="6" type="ORF">PCHDS_000363700</name>
</gene>
<name>A0A1C6XTX8_PLACE</name>
<dbReference type="Pfam" id="PF00883">
    <property type="entry name" value="Peptidase_M17"/>
    <property type="match status" value="1"/>
</dbReference>
<reference evidence="6 7" key="1">
    <citation type="submission" date="2016-08" db="EMBL/GenBank/DDBJ databases">
        <authorList>
            <consortium name="Pathogen Informatics"/>
        </authorList>
    </citation>
    <scope>NUCLEOTIDE SEQUENCE [LARGE SCALE GENOMIC DNA]</scope>
    <source>
        <strain evidence="6 7">DS</strain>
    </source>
</reference>
<feature type="domain" description="Cytosol aminopeptidase" evidence="5">
    <location>
        <begin position="482"/>
        <end position="489"/>
    </location>
</feature>
<dbReference type="GO" id="GO:0030145">
    <property type="term" value="F:manganese ion binding"/>
    <property type="evidence" value="ECO:0007669"/>
    <property type="project" value="InterPro"/>
</dbReference>
<accession>A0A1C6XTX8</accession>
<dbReference type="Proteomes" id="UP000507536">
    <property type="component" value="Chromosome 13"/>
</dbReference>
<evidence type="ECO:0000313" key="6">
    <source>
        <dbReference type="EMBL" id="SCM09390.1"/>
    </source>
</evidence>
<dbReference type="InterPro" id="IPR011356">
    <property type="entry name" value="Leucine_aapep/pepB"/>
</dbReference>
<dbReference type="GO" id="GO:0006508">
    <property type="term" value="P:proteolysis"/>
    <property type="evidence" value="ECO:0007669"/>
    <property type="project" value="UniProtKB-KW"/>
</dbReference>
<organism evidence="6 7">
    <name type="scientific">Plasmodium chabaudi adami</name>
    <dbReference type="NCBI Taxonomy" id="5826"/>
    <lineage>
        <taxon>Eukaryota</taxon>
        <taxon>Sar</taxon>
        <taxon>Alveolata</taxon>
        <taxon>Apicomplexa</taxon>
        <taxon>Aconoidasida</taxon>
        <taxon>Haemosporida</taxon>
        <taxon>Plasmodiidae</taxon>
        <taxon>Plasmodium</taxon>
        <taxon>Plasmodium (Vinckeia)</taxon>
    </lineage>
</organism>
<keyword evidence="3" id="KW-0645">Protease</keyword>
<dbReference type="Gene3D" id="3.40.220.10">
    <property type="entry name" value="Leucine Aminopeptidase, subunit E, domain 1"/>
    <property type="match status" value="1"/>
</dbReference>
<comment type="similarity">
    <text evidence="1">Belongs to the peptidase M17 family.</text>
</comment>
<dbReference type="PRINTS" id="PR00481">
    <property type="entry name" value="LAMNOPPTDASE"/>
</dbReference>
<proteinExistence type="inferred from homology"/>
<protein>
    <submittedName>
        <fullName evidence="6">M17 leucyl aminopeptidase, putative</fullName>
        <ecNumber evidence="6">3.4.11.1</ecNumber>
    </submittedName>
</protein>
<dbReference type="EMBL" id="LT608193">
    <property type="protein sequence ID" value="SCM09390.1"/>
    <property type="molecule type" value="Genomic_DNA"/>
</dbReference>
<dbReference type="PANTHER" id="PTHR11963:SF23">
    <property type="entry name" value="CYTOSOL AMINOPEPTIDASE"/>
    <property type="match status" value="1"/>
</dbReference>
<dbReference type="InterPro" id="IPR000819">
    <property type="entry name" value="Peptidase_M17_C"/>
</dbReference>
<dbReference type="SUPFAM" id="SSF52949">
    <property type="entry name" value="Macro domain-like"/>
    <property type="match status" value="1"/>
</dbReference>
<dbReference type="PROSITE" id="PS00631">
    <property type="entry name" value="CYTOSOL_AP"/>
    <property type="match status" value="1"/>
</dbReference>
<sequence>MYLIRLNINSVDKIFENKIYKNIIKRYYFYSLKANTKKKFSTFFISNNIKNKNNYNSVCCEFPQFSKDKTQFLTGSKIIKKFYSINNKENSNISFARFEKMTSKVPQVNSLDPAVLPVDYTAPFDDVNIELKDSGKDGCTFDDGLVLFLVHSASEKEKGSLKINSNIKDSKINEFLSNNDDIFNGKIGTSKSFYIYNEKNKYINLTFIRCGGVDEEMTECEIRTIVPSLARVLHDNKPASASIIFEIDINESLFRFFLETVFYESIVDERFKFSDKASNKHSSNSANMKNLHIFLKNHNANYNKEVEKARIYFMGMHFACQLTSAPSNYCNPVSLANVAVELAEKLNLEHNILGLKELEELKMGAYLSVGKGSMYPHRFIHLAYKGKGDIKKKIAFVGKGITFDSGGYNLKAVPGSLIELMKYDMGGCAAVLGCAYCIGTIKPEHVEVHFISAVCENMISENAYRPGDIITASNGKTIEIGNTDAEGRLTLADALVYAENIGVDHIIDISTLTGAMLYALGTSYAGVFGNDDKLINKIIASSKTSNEPVWWLPIIKDYRPCLNSRLADINNLPSGNKAASIIASLFLNEFVQSTSWAHIDIAGVGWNFIDGKPTGYGVRLLSEYVLNHAI</sequence>
<dbReference type="PANTHER" id="PTHR11963">
    <property type="entry name" value="LEUCINE AMINOPEPTIDASE-RELATED"/>
    <property type="match status" value="1"/>
</dbReference>
<dbReference type="SUPFAM" id="SSF53187">
    <property type="entry name" value="Zn-dependent exopeptidases"/>
    <property type="match status" value="1"/>
</dbReference>
<keyword evidence="2 6" id="KW-0031">Aminopeptidase</keyword>
<keyword evidence="4 6" id="KW-0378">Hydrolase</keyword>
<evidence type="ECO:0000313" key="7">
    <source>
        <dbReference type="Proteomes" id="UP000507536"/>
    </source>
</evidence>
<dbReference type="AlphaFoldDB" id="A0A1C6XTX8"/>
<dbReference type="InterPro" id="IPR043472">
    <property type="entry name" value="Macro_dom-like"/>
</dbReference>
<evidence type="ECO:0000256" key="4">
    <source>
        <dbReference type="ARBA" id="ARBA00022801"/>
    </source>
</evidence>